<dbReference type="FunFam" id="1.25.40.10:FF:000436">
    <property type="entry name" value="Pentatricopeptide repeat-containing protein At5g39350 family"/>
    <property type="match status" value="1"/>
</dbReference>
<dbReference type="EMBL" id="JAWXYG010000010">
    <property type="protein sequence ID" value="KAK4261953.1"/>
    <property type="molecule type" value="Genomic_DNA"/>
</dbReference>
<dbReference type="Proteomes" id="UP001293593">
    <property type="component" value="Unassembled WGS sequence"/>
</dbReference>
<evidence type="ECO:0000313" key="4">
    <source>
        <dbReference type="Proteomes" id="UP001293593"/>
    </source>
</evidence>
<sequence>MVPSMVLALLRGKLVSLLQKRRTLEQCKQIHSVIIVSGFSNDSSLLCKLIRCTAFCLPASLSYASFLISTIYTPFTRLFNKMIEAFSYTPYPHMSLFCYARMLQTGVHPDKHTFPSLLKTFSKSNIQDPLLLYAQILKFGLHLDLFVRNALIFAFANSGFMECAYRVFDESSLQDVVTWTALIDGHVKNDCPGEALRCFVKMRSKGTAGIDGVVVVSILRAAALSGDDYFGRWIHGFYIVGGRVQMDSYICSALTDMYIKCGNCDDARKVFDEMPHRNVVSWTVLINGYVQFKRYKDALLVFQDMLSHNIEANEFTLTAALHACAHIGGLEQGRLIHQYIDRNKLSQSSALSTALVDMYAKCGCIDQALLLFEKLPAKVKDVYTWTAIINGLAVHGNALRSLELFSRMLRSGVQPNEVTFIAILSACSHGGLVDEGKRFFEMMRHDYDMEPNMDHYGCMVDLLGRAGYLEDAKRMIDEMPMKPNAGVVGALLGACMIHKDFKLGEHLGNYLINLRPNHGGAYALLANFYSMFRNWEAVAQVRKLMKGKGVEKTSGCSWIQVNGLIHEFKAFDHSHKESSSVCSILENVLLQLKLVGQTYKIEDSFIFIQHR</sequence>
<dbReference type="Pfam" id="PF20431">
    <property type="entry name" value="E_motif"/>
    <property type="match status" value="1"/>
</dbReference>
<dbReference type="InterPro" id="IPR046960">
    <property type="entry name" value="PPR_At4g14850-like_plant"/>
</dbReference>
<accession>A0AAE1MHA1</accession>
<name>A0AAE1MHA1_9FABA</name>
<evidence type="ECO:0000313" key="3">
    <source>
        <dbReference type="EMBL" id="KAK4261953.1"/>
    </source>
</evidence>
<evidence type="ECO:0000256" key="1">
    <source>
        <dbReference type="ARBA" id="ARBA00022737"/>
    </source>
</evidence>
<keyword evidence="4" id="KW-1185">Reference proteome</keyword>
<dbReference type="InterPro" id="IPR046848">
    <property type="entry name" value="E_motif"/>
</dbReference>
<dbReference type="SUPFAM" id="SSF48452">
    <property type="entry name" value="TPR-like"/>
    <property type="match status" value="1"/>
</dbReference>
<dbReference type="NCBIfam" id="TIGR00756">
    <property type="entry name" value="PPR"/>
    <property type="match status" value="5"/>
</dbReference>
<dbReference type="GO" id="GO:0009451">
    <property type="term" value="P:RNA modification"/>
    <property type="evidence" value="ECO:0007669"/>
    <property type="project" value="InterPro"/>
</dbReference>
<dbReference type="InterPro" id="IPR002885">
    <property type="entry name" value="PPR_rpt"/>
</dbReference>
<dbReference type="Pfam" id="PF13041">
    <property type="entry name" value="PPR_2"/>
    <property type="match status" value="2"/>
</dbReference>
<dbReference type="InterPro" id="IPR011990">
    <property type="entry name" value="TPR-like_helical_dom_sf"/>
</dbReference>
<dbReference type="PANTHER" id="PTHR47926">
    <property type="entry name" value="PENTATRICOPEPTIDE REPEAT-CONTAINING PROTEIN"/>
    <property type="match status" value="1"/>
</dbReference>
<feature type="repeat" description="PPR" evidence="2">
    <location>
        <begin position="247"/>
        <end position="277"/>
    </location>
</feature>
<keyword evidence="1" id="KW-0677">Repeat</keyword>
<reference evidence="3" key="1">
    <citation type="submission" date="2023-10" db="EMBL/GenBank/DDBJ databases">
        <title>Chromosome-level genome of the transformable northern wattle, Acacia crassicarpa.</title>
        <authorList>
            <person name="Massaro I."/>
            <person name="Sinha N.R."/>
            <person name="Poethig S."/>
            <person name="Leichty A.R."/>
        </authorList>
    </citation>
    <scope>NUCLEOTIDE SEQUENCE</scope>
    <source>
        <strain evidence="3">Acra3RX</strain>
        <tissue evidence="3">Leaf</tissue>
    </source>
</reference>
<organism evidence="3 4">
    <name type="scientific">Acacia crassicarpa</name>
    <name type="common">northern wattle</name>
    <dbReference type="NCBI Taxonomy" id="499986"/>
    <lineage>
        <taxon>Eukaryota</taxon>
        <taxon>Viridiplantae</taxon>
        <taxon>Streptophyta</taxon>
        <taxon>Embryophyta</taxon>
        <taxon>Tracheophyta</taxon>
        <taxon>Spermatophyta</taxon>
        <taxon>Magnoliopsida</taxon>
        <taxon>eudicotyledons</taxon>
        <taxon>Gunneridae</taxon>
        <taxon>Pentapetalae</taxon>
        <taxon>rosids</taxon>
        <taxon>fabids</taxon>
        <taxon>Fabales</taxon>
        <taxon>Fabaceae</taxon>
        <taxon>Caesalpinioideae</taxon>
        <taxon>mimosoid clade</taxon>
        <taxon>Acacieae</taxon>
        <taxon>Acacia</taxon>
    </lineage>
</organism>
<dbReference type="PANTHER" id="PTHR47926:SF463">
    <property type="entry name" value="PENTATRICOPEPTIDE REPEAT-CONTAINING PROTEIN"/>
    <property type="match status" value="1"/>
</dbReference>
<feature type="repeat" description="PPR" evidence="2">
    <location>
        <begin position="381"/>
        <end position="415"/>
    </location>
</feature>
<comment type="caution">
    <text evidence="3">The sequence shown here is derived from an EMBL/GenBank/DDBJ whole genome shotgun (WGS) entry which is preliminary data.</text>
</comment>
<feature type="repeat" description="PPR" evidence="2">
    <location>
        <begin position="175"/>
        <end position="209"/>
    </location>
</feature>
<dbReference type="Pfam" id="PF01535">
    <property type="entry name" value="PPR"/>
    <property type="match status" value="4"/>
</dbReference>
<dbReference type="AlphaFoldDB" id="A0AAE1MHA1"/>
<dbReference type="FunFam" id="1.25.40.10:FF:000242">
    <property type="entry name" value="Pentatricopeptide repeat-containing protein"/>
    <property type="match status" value="1"/>
</dbReference>
<dbReference type="PROSITE" id="PS51375">
    <property type="entry name" value="PPR"/>
    <property type="match status" value="5"/>
</dbReference>
<feature type="repeat" description="PPR" evidence="2">
    <location>
        <begin position="278"/>
        <end position="312"/>
    </location>
</feature>
<gene>
    <name evidence="3" type="ORF">QN277_004880</name>
</gene>
<dbReference type="Gene3D" id="1.25.40.10">
    <property type="entry name" value="Tetratricopeptide repeat domain"/>
    <property type="match status" value="3"/>
</dbReference>
<evidence type="ECO:0000256" key="2">
    <source>
        <dbReference type="PROSITE-ProRule" id="PRU00708"/>
    </source>
</evidence>
<evidence type="ECO:0008006" key="5">
    <source>
        <dbReference type="Google" id="ProtNLM"/>
    </source>
</evidence>
<dbReference type="GO" id="GO:0003723">
    <property type="term" value="F:RNA binding"/>
    <property type="evidence" value="ECO:0007669"/>
    <property type="project" value="InterPro"/>
</dbReference>
<feature type="repeat" description="PPR" evidence="2">
    <location>
        <begin position="416"/>
        <end position="446"/>
    </location>
</feature>
<protein>
    <recommendedName>
        <fullName evidence="5">Pentatricopeptide repeat-containing protein</fullName>
    </recommendedName>
</protein>
<proteinExistence type="predicted"/>